<dbReference type="EMBL" id="LAZR01025846">
    <property type="protein sequence ID" value="KKL70617.1"/>
    <property type="molecule type" value="Genomic_DNA"/>
</dbReference>
<name>A0A0F9H5R2_9ZZZZ</name>
<gene>
    <name evidence="2" type="ORF">LCGC14_2103080</name>
</gene>
<sequence>MAKPRCDKHKRSLPYCDACKAAVREAEEQAVREEQSAALEAEVGFPNLGESDPGGTPEGHGPGDERAGEEEEEEVVQKEVPETGEPVEGDKTLPVGGMFLPEEPADWDKDIDQAEKDMGESGKHPDPGDEFVTVQVTREVKRLIETIEHSIANGESVTVVMGDAETRLRQEGRKDVIRMVREYYADSIDTNAFQLLAYLEKAC</sequence>
<feature type="region of interest" description="Disordered" evidence="1">
    <location>
        <begin position="29"/>
        <end position="105"/>
    </location>
</feature>
<proteinExistence type="predicted"/>
<protein>
    <submittedName>
        <fullName evidence="2">Uncharacterized protein</fullName>
    </submittedName>
</protein>
<reference evidence="2" key="1">
    <citation type="journal article" date="2015" name="Nature">
        <title>Complex archaea that bridge the gap between prokaryotes and eukaryotes.</title>
        <authorList>
            <person name="Spang A."/>
            <person name="Saw J.H."/>
            <person name="Jorgensen S.L."/>
            <person name="Zaremba-Niedzwiedzka K."/>
            <person name="Martijn J."/>
            <person name="Lind A.E."/>
            <person name="van Eijk R."/>
            <person name="Schleper C."/>
            <person name="Guy L."/>
            <person name="Ettema T.J."/>
        </authorList>
    </citation>
    <scope>NUCLEOTIDE SEQUENCE</scope>
</reference>
<comment type="caution">
    <text evidence="2">The sequence shown here is derived from an EMBL/GenBank/DDBJ whole genome shotgun (WGS) entry which is preliminary data.</text>
</comment>
<organism evidence="2">
    <name type="scientific">marine sediment metagenome</name>
    <dbReference type="NCBI Taxonomy" id="412755"/>
    <lineage>
        <taxon>unclassified sequences</taxon>
        <taxon>metagenomes</taxon>
        <taxon>ecological metagenomes</taxon>
    </lineage>
</organism>
<evidence type="ECO:0000313" key="2">
    <source>
        <dbReference type="EMBL" id="KKL70617.1"/>
    </source>
</evidence>
<feature type="non-terminal residue" evidence="2">
    <location>
        <position position="203"/>
    </location>
</feature>
<accession>A0A0F9H5R2</accession>
<dbReference type="AlphaFoldDB" id="A0A0F9H5R2"/>
<evidence type="ECO:0000256" key="1">
    <source>
        <dbReference type="SAM" id="MobiDB-lite"/>
    </source>
</evidence>